<name>A0A3D9H4P2_9PROT</name>
<keyword evidence="1" id="KW-0812">Transmembrane</keyword>
<keyword evidence="1" id="KW-1133">Transmembrane helix</keyword>
<feature type="transmembrane region" description="Helical" evidence="1">
    <location>
        <begin position="12"/>
        <end position="31"/>
    </location>
</feature>
<evidence type="ECO:0000256" key="1">
    <source>
        <dbReference type="SAM" id="Phobius"/>
    </source>
</evidence>
<keyword evidence="1" id="KW-0472">Membrane</keyword>
<evidence type="ECO:0000313" key="2">
    <source>
        <dbReference type="EMBL" id="RED44141.1"/>
    </source>
</evidence>
<dbReference type="RefSeq" id="WP_115939389.1">
    <property type="nucleotide sequence ID" value="NZ_QRDW01000017.1"/>
</dbReference>
<accession>A0A3D9H4P2</accession>
<evidence type="ECO:0000313" key="3">
    <source>
        <dbReference type="Proteomes" id="UP000256845"/>
    </source>
</evidence>
<proteinExistence type="predicted"/>
<feature type="transmembrane region" description="Helical" evidence="1">
    <location>
        <begin position="122"/>
        <end position="143"/>
    </location>
</feature>
<gene>
    <name evidence="2" type="ORF">DFP90_11745</name>
</gene>
<dbReference type="EMBL" id="QRDW01000017">
    <property type="protein sequence ID" value="RED44141.1"/>
    <property type="molecule type" value="Genomic_DNA"/>
</dbReference>
<organism evidence="2 3">
    <name type="scientific">Aestuariispira insulae</name>
    <dbReference type="NCBI Taxonomy" id="1461337"/>
    <lineage>
        <taxon>Bacteria</taxon>
        <taxon>Pseudomonadati</taxon>
        <taxon>Pseudomonadota</taxon>
        <taxon>Alphaproteobacteria</taxon>
        <taxon>Rhodospirillales</taxon>
        <taxon>Kiloniellaceae</taxon>
        <taxon>Aestuariispira</taxon>
    </lineage>
</organism>
<dbReference type="Proteomes" id="UP000256845">
    <property type="component" value="Unassembled WGS sequence"/>
</dbReference>
<dbReference type="AlphaFoldDB" id="A0A3D9H4P2"/>
<feature type="transmembrane region" description="Helical" evidence="1">
    <location>
        <begin position="58"/>
        <end position="76"/>
    </location>
</feature>
<comment type="caution">
    <text evidence="2">The sequence shown here is derived from an EMBL/GenBank/DDBJ whole genome shotgun (WGS) entry which is preliminary data.</text>
</comment>
<keyword evidence="3" id="KW-1185">Reference proteome</keyword>
<feature type="transmembrane region" description="Helical" evidence="1">
    <location>
        <begin position="83"/>
        <end position="102"/>
    </location>
</feature>
<protein>
    <submittedName>
        <fullName evidence="2">Uncharacterized protein</fullName>
    </submittedName>
</protein>
<sequence>MLFKEIVNAIHVFLAITVPFAIPFLMVRLIFFTGPKDPELGPWGTLIVPEVGLLETRWFIITCLVIYLVLSLYYLLKLCFGAWKEAGAAIFMALFVLFDTFSRDRDTYRKDVYLEVHVREDNSSQIILAIMFLAFVLGSGSGFL</sequence>
<reference evidence="2 3" key="1">
    <citation type="submission" date="2018-07" db="EMBL/GenBank/DDBJ databases">
        <title>Genomic Encyclopedia of Type Strains, Phase III (KMG-III): the genomes of soil and plant-associated and newly described type strains.</title>
        <authorList>
            <person name="Whitman W."/>
        </authorList>
    </citation>
    <scope>NUCLEOTIDE SEQUENCE [LARGE SCALE GENOMIC DNA]</scope>
    <source>
        <strain evidence="2 3">CECT 8488</strain>
    </source>
</reference>